<keyword evidence="4" id="KW-1185">Reference proteome</keyword>
<evidence type="ECO:0000256" key="1">
    <source>
        <dbReference type="SAM" id="Phobius"/>
    </source>
</evidence>
<reference evidence="3 4" key="1">
    <citation type="submission" date="2018-09" db="EMBL/GenBank/DDBJ databases">
        <authorList>
            <person name="Tagini F."/>
        </authorList>
    </citation>
    <scope>NUCLEOTIDE SEQUENCE [LARGE SCALE GENOMIC DNA]</scope>
    <source>
        <strain evidence="3 4">MK136</strain>
    </source>
</reference>
<protein>
    <recommendedName>
        <fullName evidence="2">CD-NTase-associated protein 15 domain-containing protein</fullName>
    </recommendedName>
</protein>
<sequence>METGNRAKLASFVMVGAISLILFLYGVKLPSLVPRILSALPLVITLLFAAFDRWLWHLPGIIRLVRRPWIAGTWVGDLTSYRNDPDSGDPITTNHAVVLRVEQTFTTVSAVLMTAESKSRSLAAEFVSHGAADYTLLYTYDNTPKLEYRDQSKIHRGGTAVELHGPSPDQVEAEYWTNRDTKGTFSVRRVSRKLVGTFQEGNRLAEANRKES</sequence>
<dbReference type="AlphaFoldDB" id="A0A498PVK9"/>
<accession>A0A498PVK9</accession>
<evidence type="ECO:0000313" key="3">
    <source>
        <dbReference type="EMBL" id="VBA36266.1"/>
    </source>
</evidence>
<feature type="transmembrane region" description="Helical" evidence="1">
    <location>
        <begin position="32"/>
        <end position="56"/>
    </location>
</feature>
<dbReference type="EMBL" id="UPHP01000034">
    <property type="protein sequence ID" value="VBA36266.1"/>
    <property type="molecule type" value="Genomic_DNA"/>
</dbReference>
<feature type="transmembrane region" description="Helical" evidence="1">
    <location>
        <begin position="7"/>
        <end position="26"/>
    </location>
</feature>
<feature type="domain" description="CD-NTase-associated protein 15" evidence="2">
    <location>
        <begin position="68"/>
        <end position="189"/>
    </location>
</feature>
<name>A0A498PVK9_9MYCO</name>
<dbReference type="Pfam" id="PF18153">
    <property type="entry name" value="Cap15_CD_rec"/>
    <property type="match status" value="1"/>
</dbReference>
<evidence type="ECO:0000259" key="2">
    <source>
        <dbReference type="Pfam" id="PF18153"/>
    </source>
</evidence>
<dbReference type="Proteomes" id="UP000273307">
    <property type="component" value="Unassembled WGS sequence"/>
</dbReference>
<gene>
    <name evidence="3" type="ORF">LAUMK136_01343</name>
</gene>
<organism evidence="3 4">
    <name type="scientific">Mycobacterium attenuatum</name>
    <dbReference type="NCBI Taxonomy" id="2341086"/>
    <lineage>
        <taxon>Bacteria</taxon>
        <taxon>Bacillati</taxon>
        <taxon>Actinomycetota</taxon>
        <taxon>Actinomycetes</taxon>
        <taxon>Mycobacteriales</taxon>
        <taxon>Mycobacteriaceae</taxon>
        <taxon>Mycobacterium</taxon>
    </lineage>
</organism>
<dbReference type="InterPro" id="IPR041208">
    <property type="entry name" value="Cap15"/>
</dbReference>
<proteinExistence type="predicted"/>
<keyword evidence="1" id="KW-0812">Transmembrane</keyword>
<evidence type="ECO:0000313" key="4">
    <source>
        <dbReference type="Proteomes" id="UP000273307"/>
    </source>
</evidence>
<keyword evidence="1" id="KW-1133">Transmembrane helix</keyword>
<keyword evidence="1" id="KW-0472">Membrane</keyword>